<evidence type="ECO:0000259" key="8">
    <source>
        <dbReference type="Pfam" id="PF25785"/>
    </source>
</evidence>
<feature type="compositionally biased region" description="Acidic residues" evidence="5">
    <location>
        <begin position="1864"/>
        <end position="1873"/>
    </location>
</feature>
<keyword evidence="2 4" id="KW-0175">Coiled coil</keyword>
<protein>
    <submittedName>
        <fullName evidence="9">Uncharacterized protein</fullName>
    </submittedName>
</protein>
<evidence type="ECO:0000313" key="9">
    <source>
        <dbReference type="EMBL" id="KAB2096332.1"/>
    </source>
</evidence>
<feature type="compositionally biased region" description="Low complexity" evidence="5">
    <location>
        <begin position="1971"/>
        <end position="1997"/>
    </location>
</feature>
<feature type="coiled-coil region" evidence="4">
    <location>
        <begin position="74"/>
        <end position="129"/>
    </location>
</feature>
<organism evidence="9 10">
    <name type="scientific">Gossypium barbadense</name>
    <name type="common">Sea Island cotton</name>
    <name type="synonym">Hibiscus barbadensis</name>
    <dbReference type="NCBI Taxonomy" id="3634"/>
    <lineage>
        <taxon>Eukaryota</taxon>
        <taxon>Viridiplantae</taxon>
        <taxon>Streptophyta</taxon>
        <taxon>Embryophyta</taxon>
        <taxon>Tracheophyta</taxon>
        <taxon>Spermatophyta</taxon>
        <taxon>Magnoliopsida</taxon>
        <taxon>eudicotyledons</taxon>
        <taxon>Gunneridae</taxon>
        <taxon>Pentapetalae</taxon>
        <taxon>rosids</taxon>
        <taxon>malvids</taxon>
        <taxon>Malvales</taxon>
        <taxon>Malvaceae</taxon>
        <taxon>Malvoideae</taxon>
        <taxon>Gossypium</taxon>
    </lineage>
</organism>
<feature type="region of interest" description="Disordered" evidence="5">
    <location>
        <begin position="1010"/>
        <end position="1031"/>
    </location>
</feature>
<dbReference type="EMBL" id="CM018202">
    <property type="protein sequence ID" value="KAB2096332.1"/>
    <property type="molecule type" value="Genomic_DNA"/>
</dbReference>
<feature type="region of interest" description="Disordered" evidence="5">
    <location>
        <begin position="1744"/>
        <end position="1763"/>
    </location>
</feature>
<dbReference type="InterPro" id="IPR012929">
    <property type="entry name" value="Nucleoprot-TPR/MLP1-2_dom"/>
</dbReference>
<feature type="coiled-coil region" evidence="4">
    <location>
        <begin position="446"/>
        <end position="532"/>
    </location>
</feature>
<feature type="compositionally biased region" description="Basic and acidic residues" evidence="5">
    <location>
        <begin position="1010"/>
        <end position="1023"/>
    </location>
</feature>
<evidence type="ECO:0000259" key="6">
    <source>
        <dbReference type="Pfam" id="PF07926"/>
    </source>
</evidence>
<dbReference type="Pfam" id="PF07926">
    <property type="entry name" value="TPR_MLP1_2"/>
    <property type="match status" value="1"/>
</dbReference>
<proteinExistence type="predicted"/>
<evidence type="ECO:0000256" key="1">
    <source>
        <dbReference type="ARBA" id="ARBA00004123"/>
    </source>
</evidence>
<feature type="region of interest" description="Disordered" evidence="5">
    <location>
        <begin position="1643"/>
        <end position="1738"/>
    </location>
</feature>
<dbReference type="Proteomes" id="UP000327439">
    <property type="component" value="Chromosome A01"/>
</dbReference>
<dbReference type="GO" id="GO:0017056">
    <property type="term" value="F:structural constituent of nuclear pore"/>
    <property type="evidence" value="ECO:0007669"/>
    <property type="project" value="TreeGrafter"/>
</dbReference>
<evidence type="ECO:0000313" key="10">
    <source>
        <dbReference type="Proteomes" id="UP000327439"/>
    </source>
</evidence>
<dbReference type="Pfam" id="PF25481">
    <property type="entry name" value="Nucleoprot-TPR"/>
    <property type="match status" value="1"/>
</dbReference>
<feature type="domain" description="Nucleoprotein TPR/MLP1-2" evidence="6">
    <location>
        <begin position="1041"/>
        <end position="1168"/>
    </location>
</feature>
<feature type="domain" description="NUA/TPR/MLP1-2-like" evidence="8">
    <location>
        <begin position="491"/>
        <end position="596"/>
    </location>
</feature>
<feature type="compositionally biased region" description="Polar residues" evidence="5">
    <location>
        <begin position="1643"/>
        <end position="1652"/>
    </location>
</feature>
<dbReference type="PANTHER" id="PTHR18898:SF2">
    <property type="entry name" value="NUCLEOPROTEIN TPR"/>
    <property type="match status" value="1"/>
</dbReference>
<dbReference type="InterPro" id="IPR057974">
    <property type="entry name" value="NUA/TPR/MLP1-2-like_dom"/>
</dbReference>
<feature type="region of interest" description="Disordered" evidence="5">
    <location>
        <begin position="1464"/>
        <end position="1484"/>
    </location>
</feature>
<dbReference type="Pfam" id="PF25785">
    <property type="entry name" value="TPR"/>
    <property type="match status" value="1"/>
</dbReference>
<keyword evidence="10" id="KW-1185">Reference proteome</keyword>
<evidence type="ECO:0000256" key="5">
    <source>
        <dbReference type="SAM" id="MobiDB-lite"/>
    </source>
</evidence>
<evidence type="ECO:0000256" key="4">
    <source>
        <dbReference type="SAM" id="Coils"/>
    </source>
</evidence>
<dbReference type="GO" id="GO:0005643">
    <property type="term" value="C:nuclear pore"/>
    <property type="evidence" value="ECO:0007669"/>
    <property type="project" value="TreeGrafter"/>
</dbReference>
<gene>
    <name evidence="9" type="ORF">ES319_A01G101800v1</name>
</gene>
<feature type="coiled-coil region" evidence="4">
    <location>
        <begin position="678"/>
        <end position="744"/>
    </location>
</feature>
<evidence type="ECO:0000256" key="2">
    <source>
        <dbReference type="ARBA" id="ARBA00023054"/>
    </source>
</evidence>
<name>A0A5J5WX25_GOSBA</name>
<dbReference type="GO" id="GO:0006606">
    <property type="term" value="P:protein import into nucleus"/>
    <property type="evidence" value="ECO:0007669"/>
    <property type="project" value="InterPro"/>
</dbReference>
<dbReference type="PANTHER" id="PTHR18898">
    <property type="entry name" value="NUCLEOPROTEIN TPR-RELATED"/>
    <property type="match status" value="1"/>
</dbReference>
<evidence type="ECO:0000259" key="7">
    <source>
        <dbReference type="Pfam" id="PF25481"/>
    </source>
</evidence>
<feature type="compositionally biased region" description="Basic residues" evidence="5">
    <location>
        <begin position="1671"/>
        <end position="1680"/>
    </location>
</feature>
<feature type="compositionally biased region" description="Basic residues" evidence="5">
    <location>
        <begin position="2065"/>
        <end position="2082"/>
    </location>
</feature>
<dbReference type="OrthoDB" id="343070at2759"/>
<comment type="subcellular location">
    <subcellularLocation>
        <location evidence="1">Nucleus</location>
    </subcellularLocation>
</comment>
<accession>A0A5J5WX25</accession>
<sequence length="2096" mass="234195">MPLFISDDELSRLSNDASAVAERADAFIRELYGELETAKAKADAAAITAEQTCSLLEQKFLSISGELSDLQSQNAQLQSSLDERHADLAQAQAQKHQLQIQTIGKDGEIERLTTEVSELHKSKRQLLEMIEQKDSEIADKNATIKAYLDKIVNLTDNSAHKVARLSETEAELVRVQATCTRLSQEKELIERHNAWLNEELTAKVDNLTQIRRTHAELEADMSTRLADVEKQYNECSSSLNWHKERTKELETKLTSLQEELCSSKEVATSNEERFSDELSIANKLVELYKESSEEWSKKAGELEGAIKALEMHLGQVQDDYKDRLEKEASAKKQVEKEMADLKDELEKCKAEIEAGRKANEMNLLPLGNFTSEAWISSYDANNMVEDNHALVPKIPVGVSGTALAASLLRDGWSLAKMYAKYQEAVDALRHEQLGRKESESILQRVLREIEEKAVVIMDERAEHERLLEAYTVINQKLQNFTSDRTNLEKAIQELKVDLRRHERDNSLAQKEIADLQKQVTVLLKECRDIQLRCGSLGQDFAGGDATVAAADMSLEPNADKVISELTFKDITGLVEQNVQLRSLVHDLSDQIESKEMEFKEKLELELKKQTDEAASKVAVVLQRAEEQGRMIESLHTSVAMYKKLYEEEHKLHLSYSPAAEATPDTGRRDLLLLLEGSQEASKKAQEKATERLRCLEEDLAKARGEIISLRSERDKLALESNFAREKLESVMKEAEHERDKINGVLARNVEFSQLIIDYQKKLRESSESLNAAEECSRKLTMEVSILKQEKEMLANAEKRACDEVRSLSERVYRLQASLDTIQSAEEVREETRALERRKQEEYVKKIEKEWAEAKKQVQEERDNVRTLISDREQTLKNAMKQVEEMGKELANALHAHAAAEARATTSEARLADLEKNLKSSDAKILALDGGTPSAFSTNEETELPMTKEEREKLKEEAKVNRDHMLQYKNIAQANEDALKQMELAHENFKIEAEKLKKSLEAELVSLRERVSELENESSLKSEEVASATAGKEEGLSSVLAEITSLKEETAVKSSQIMALEIQISSMKENLENEHEKWRAAQANYERQVILQSETIQELTKTSQELALLQEEASELRKLADAHKSENAELKARWEMEKSVLEESRKEAEKKYDELNEQNKILHSRIEAMHIQYAEKDRGSALAESSVPDSHGDSGLQNVINYLRRTKQIAETEISLLKQEKLRLQSQLENALKAEESAKATLNAERANSRAVLMTEDEIKSLQHQIREMNLLRESNMQLREENKHNFEECQKLREVVHKHKIESEALESQLMERQFEVEASKKEIEKHLREREILEKRVSELLERCRNIDVEDYNRLKNDVLQKEENLKEKDAQIEEITNLLSKKQDIISKLEQDLANSKLELNEKDKKLNDILQQEANLKSDIEKQKKLVVQFKRRAESFAKEKEQLSRENQGHLKLVEELKQGRRSGSDITGDQVMKEKEEKDTRIQILEKTVERQREELKKEKDEHQNEKAKRIKCERTIMEAVRKTEKGKTTVLGELEKYQLSVKRISEELEKLKHAEGNLPQGTSVVHLLSGTISDDHASSYLSAAEDFEKVARSILNELGTGSISGDVPAVDNSTPVLTVSGTVVSDQGPVIASSTVPVTSHQQLAKTSEERRSILPKTNTDTRKTGRRLVRPRFVKPEEPQGDVEMSEATSHDVDAQGTLTSQNQQSVRKRLASATSELSENLPVPGETSTDVVVPALKKSKGPDSGQEAAEGQFAALSENVGCPQVTDEAYDNVGDVTQGSNEELVDVEKEEAYTMEENLEESKEPQVDGMNEVGLQENKNNISDEILDKPSGNEVVADEDSKNPAEQDNLQPVLETESEREEGELVPEVAADTEGGNDAHNVVGSSEFGDGQAELVSSPLASPSGVDDEALVTTAEGDNSPDAVNDEKNEEGYIGEETVAEGSEKSNDGNEQSVVETDPMPEAAAAAAAAAVATSGTNESGTTSGTPEGEVSKNVGSSSGAAAAEAEDVKQMSPISGTGSGSGGSATSTLVNLQERARERAMLRQAGVLGSTTSGRGRGRVAVRARGARGRSARGGRAGGGPQNSDQQ</sequence>
<dbReference type="InterPro" id="IPR057577">
    <property type="entry name" value="Nucleoprot-TPR/MLP1_dom"/>
</dbReference>
<feature type="coiled-coil region" evidence="4">
    <location>
        <begin position="317"/>
        <end position="358"/>
    </location>
</feature>
<evidence type="ECO:0000256" key="3">
    <source>
        <dbReference type="ARBA" id="ARBA00023242"/>
    </source>
</evidence>
<reference evidence="10" key="1">
    <citation type="journal article" date="2020" name="Nat. Genet.">
        <title>Genomic diversifications of five Gossypium allopolyploid species and their impact on cotton improvement.</title>
        <authorList>
            <person name="Chen Z.J."/>
            <person name="Sreedasyam A."/>
            <person name="Ando A."/>
            <person name="Song Q."/>
            <person name="De Santiago L.M."/>
            <person name="Hulse-Kemp A.M."/>
            <person name="Ding M."/>
            <person name="Ye W."/>
            <person name="Kirkbride R.C."/>
            <person name="Jenkins J."/>
            <person name="Plott C."/>
            <person name="Lovell J."/>
            <person name="Lin Y.M."/>
            <person name="Vaughn R."/>
            <person name="Liu B."/>
            <person name="Simpson S."/>
            <person name="Scheffler B.E."/>
            <person name="Wen L."/>
            <person name="Saski C.A."/>
            <person name="Grover C.E."/>
            <person name="Hu G."/>
            <person name="Conover J.L."/>
            <person name="Carlson J.W."/>
            <person name="Shu S."/>
            <person name="Boston L.B."/>
            <person name="Williams M."/>
            <person name="Peterson D.G."/>
            <person name="McGee K."/>
            <person name="Jones D.C."/>
            <person name="Wendel J.F."/>
            <person name="Stelly D.M."/>
            <person name="Grimwood J."/>
            <person name="Schmutz J."/>
        </authorList>
    </citation>
    <scope>NUCLEOTIDE SEQUENCE [LARGE SCALE GENOMIC DNA]</scope>
    <source>
        <strain evidence="10">cv. 3-79</strain>
    </source>
</reference>
<feature type="region of interest" description="Disordered" evidence="5">
    <location>
        <begin position="1780"/>
        <end position="2096"/>
    </location>
</feature>
<feature type="domain" description="Nucleoprotein TPR/MPL1" evidence="7">
    <location>
        <begin position="170"/>
        <end position="249"/>
    </location>
</feature>
<feature type="compositionally biased region" description="Polar residues" evidence="5">
    <location>
        <begin position="1704"/>
        <end position="1713"/>
    </location>
</feature>
<dbReference type="GO" id="GO:0006406">
    <property type="term" value="P:mRNA export from nucleus"/>
    <property type="evidence" value="ECO:0007669"/>
    <property type="project" value="TreeGrafter"/>
</dbReference>
<feature type="coiled-coil region" evidence="4">
    <location>
        <begin position="1056"/>
        <end position="1164"/>
    </location>
</feature>
<keyword evidence="3" id="KW-0539">Nucleus</keyword>